<dbReference type="InterPro" id="IPR011890">
    <property type="entry name" value="SMC_prok"/>
</dbReference>
<dbReference type="GO" id="GO:0006260">
    <property type="term" value="P:DNA replication"/>
    <property type="evidence" value="ECO:0007669"/>
    <property type="project" value="UniProtKB-UniRule"/>
</dbReference>
<comment type="similarity">
    <text evidence="6">Belongs to the SMC family.</text>
</comment>
<feature type="coiled-coil region" evidence="6">
    <location>
        <begin position="945"/>
        <end position="1010"/>
    </location>
</feature>
<dbReference type="GO" id="GO:0003677">
    <property type="term" value="F:DNA binding"/>
    <property type="evidence" value="ECO:0007669"/>
    <property type="project" value="UniProtKB-UniRule"/>
</dbReference>
<dbReference type="GO" id="GO:0005524">
    <property type="term" value="F:ATP binding"/>
    <property type="evidence" value="ECO:0007669"/>
    <property type="project" value="UniProtKB-UniRule"/>
</dbReference>
<name>Q1N5K1_9GAMM</name>
<dbReference type="GO" id="GO:0005737">
    <property type="term" value="C:cytoplasm"/>
    <property type="evidence" value="ECO:0007669"/>
    <property type="project" value="UniProtKB-SubCell"/>
</dbReference>
<feature type="region of interest" description="Disordered" evidence="7">
    <location>
        <begin position="473"/>
        <end position="493"/>
    </location>
</feature>
<evidence type="ECO:0000256" key="4">
    <source>
        <dbReference type="ARBA" id="ARBA00023054"/>
    </source>
</evidence>
<feature type="domain" description="SMC hinge" evidence="8">
    <location>
        <begin position="521"/>
        <end position="618"/>
    </location>
</feature>
<feature type="binding site" evidence="6">
    <location>
        <begin position="32"/>
        <end position="39"/>
    </location>
    <ligand>
        <name>ATP</name>
        <dbReference type="ChEBI" id="CHEBI:30616"/>
    </ligand>
</feature>
<comment type="subcellular location">
    <subcellularLocation>
        <location evidence="6">Cytoplasm</location>
    </subcellularLocation>
</comment>
<dbReference type="HAMAP" id="MF_01894">
    <property type="entry name" value="Smc_prok"/>
    <property type="match status" value="1"/>
</dbReference>
<keyword evidence="5 6" id="KW-0238">DNA-binding</keyword>
<dbReference type="GO" id="GO:0005694">
    <property type="term" value="C:chromosome"/>
    <property type="evidence" value="ECO:0007669"/>
    <property type="project" value="InterPro"/>
</dbReference>
<evidence type="ECO:0000256" key="5">
    <source>
        <dbReference type="ARBA" id="ARBA00023125"/>
    </source>
</evidence>
<dbReference type="Gene3D" id="1.20.1060.20">
    <property type="match status" value="1"/>
</dbReference>
<keyword evidence="1 6" id="KW-0963">Cytoplasm</keyword>
<dbReference type="InterPro" id="IPR027417">
    <property type="entry name" value="P-loop_NTPase"/>
</dbReference>
<dbReference type="Pfam" id="PF06470">
    <property type="entry name" value="SMC_hinge"/>
    <property type="match status" value="1"/>
</dbReference>
<keyword evidence="3 6" id="KW-0067">ATP-binding</keyword>
<keyword evidence="10" id="KW-1185">Reference proteome</keyword>
<organism evidence="9 10">
    <name type="scientific">Bermanella marisrubri</name>
    <dbReference type="NCBI Taxonomy" id="207949"/>
    <lineage>
        <taxon>Bacteria</taxon>
        <taxon>Pseudomonadati</taxon>
        <taxon>Pseudomonadota</taxon>
        <taxon>Gammaproteobacteria</taxon>
        <taxon>Oceanospirillales</taxon>
        <taxon>Oceanospirillaceae</taxon>
        <taxon>Bermanella</taxon>
    </lineage>
</organism>
<dbReference type="InterPro" id="IPR036277">
    <property type="entry name" value="SMC_hinge_sf"/>
</dbReference>
<evidence type="ECO:0000256" key="1">
    <source>
        <dbReference type="ARBA" id="ARBA00022490"/>
    </source>
</evidence>
<dbReference type="PANTHER" id="PTHR43977">
    <property type="entry name" value="STRUCTURAL MAINTENANCE OF CHROMOSOMES PROTEIN 3"/>
    <property type="match status" value="1"/>
</dbReference>
<dbReference type="GO" id="GO:0007059">
    <property type="term" value="P:chromosome segregation"/>
    <property type="evidence" value="ECO:0007669"/>
    <property type="project" value="UniProtKB-UniRule"/>
</dbReference>
<dbReference type="GO" id="GO:0030261">
    <property type="term" value="P:chromosome condensation"/>
    <property type="evidence" value="ECO:0007669"/>
    <property type="project" value="InterPro"/>
</dbReference>
<dbReference type="HOGENOM" id="CLU_001042_2_2_6"/>
<dbReference type="EMBL" id="AAQH01000001">
    <property type="protein sequence ID" value="EAT13941.1"/>
    <property type="molecule type" value="Genomic_DNA"/>
</dbReference>
<evidence type="ECO:0000256" key="3">
    <source>
        <dbReference type="ARBA" id="ARBA00022840"/>
    </source>
</evidence>
<evidence type="ECO:0000313" key="10">
    <source>
        <dbReference type="Proteomes" id="UP000004263"/>
    </source>
</evidence>
<dbReference type="SUPFAM" id="SSF75553">
    <property type="entry name" value="Smc hinge domain"/>
    <property type="match status" value="1"/>
</dbReference>
<keyword evidence="2 6" id="KW-0547">Nucleotide-binding</keyword>
<evidence type="ECO:0000256" key="7">
    <source>
        <dbReference type="SAM" id="MobiDB-lite"/>
    </source>
</evidence>
<dbReference type="InterPro" id="IPR024704">
    <property type="entry name" value="SMC"/>
</dbReference>
<dbReference type="SMART" id="SM00968">
    <property type="entry name" value="SMC_hinge"/>
    <property type="match status" value="1"/>
</dbReference>
<feature type="coiled-coil region" evidence="6">
    <location>
        <begin position="655"/>
        <end position="910"/>
    </location>
</feature>
<dbReference type="GO" id="GO:0007062">
    <property type="term" value="P:sister chromatid cohesion"/>
    <property type="evidence" value="ECO:0007669"/>
    <property type="project" value="InterPro"/>
</dbReference>
<dbReference type="Proteomes" id="UP000004263">
    <property type="component" value="Unassembled WGS sequence"/>
</dbReference>
<dbReference type="Gene3D" id="3.40.50.300">
    <property type="entry name" value="P-loop containing nucleotide triphosphate hydrolases"/>
    <property type="match status" value="2"/>
</dbReference>
<dbReference type="PIRSF" id="PIRSF005719">
    <property type="entry name" value="SMC"/>
    <property type="match status" value="1"/>
</dbReference>
<comment type="domain">
    <text evidence="6">Contains large globular domains required for ATP hydrolysis at each terminus and a third globular domain forming a flexible hinge near the middle of the molecule. These domains are separated by coiled-coil structures.</text>
</comment>
<feature type="coiled-coil region" evidence="6">
    <location>
        <begin position="170"/>
        <end position="225"/>
    </location>
</feature>
<dbReference type="GO" id="GO:0016887">
    <property type="term" value="F:ATP hydrolysis activity"/>
    <property type="evidence" value="ECO:0007669"/>
    <property type="project" value="InterPro"/>
</dbReference>
<comment type="function">
    <text evidence="6">Required for chromosome condensation and partitioning.</text>
</comment>
<gene>
    <name evidence="6" type="primary">smc</name>
    <name evidence="9" type="ORF">RED65_11124</name>
</gene>
<dbReference type="AlphaFoldDB" id="Q1N5K1"/>
<dbReference type="SUPFAM" id="SSF52540">
    <property type="entry name" value="P-loop containing nucleoside triphosphate hydrolases"/>
    <property type="match status" value="1"/>
</dbReference>
<dbReference type="InterPro" id="IPR010935">
    <property type="entry name" value="SMC_hinge"/>
</dbReference>
<dbReference type="OrthoDB" id="9808768at2"/>
<dbReference type="STRING" id="207949.RED65_11124"/>
<keyword evidence="4 6" id="KW-0175">Coiled coil</keyword>
<dbReference type="Pfam" id="PF02463">
    <property type="entry name" value="SMC_N"/>
    <property type="match status" value="2"/>
</dbReference>
<evidence type="ECO:0000259" key="8">
    <source>
        <dbReference type="SMART" id="SM00968"/>
    </source>
</evidence>
<comment type="caution">
    <text evidence="9">The sequence shown here is derived from an EMBL/GenBank/DDBJ whole genome shotgun (WGS) entry which is preliminary data.</text>
</comment>
<sequence length="1165" mass="133814">MRLKSIKLAGFKSFVDPTKIPFPTNLTCIVGPNGCGKSNTIDAVRWVMGESSAKNLRGDAMTDVIFNGSTGRKPVGQASIELVFDNSEGKLQGEYAQYTEIAVKRKVTRDGQSTYYLNGTKCRRRDITDLFLGTGLGPRSYAIIEQGMISKLIESKPEELRVYIEEAAGISKYKERRKETENRIRRTTENLERLTDIREELDRQLSRLKRQAESAEKYKEYKQEERQTRSQLLAMRWKNMDDELKQINQVIAEHELALEQVVTVQVEDDAGIEEKRILLVDLTDEFEKVQAQFYQLGGKIGQVEQSIQFQSQRSLQLDNDLQEVASTVAELQQKQQEDELSLEQVEEDLLALEPESELMQAQEEGAQEELVAAEEAMNNWQQRWEAFNEKSAEPQRAAEVNKSQIQHFENSISRISQRIDRLTHELVNLQIGDEADEQLAMLDEQLSEKELKLEAQQQEAAQYQDQIEQAREKQSQLSQQLSDSRNQLQSVMGRKSSLEALQQAALGTEGETGRWLQSQQLHNQPRLADQLEVENGWEKAVETVLAQQLQSVVVDRLDDYAQRLDHLQSGEITLVDKQASQSTQLNADSLANKVTGLNNHWLDSVICASSLEEALQKRSQLQAGQSLITPDGVWLGSNWIRVKKGDDDQAGVLARKQELEELAIKEDDLEALVEELEVDLETTSLRINTLEQQRENAQRELNTASQQLSDHKSKIHAEKVRLEQEVNRRNQLQSEIEEQKEYKATEQENLEEARINWQQALDDMQRFNAEREDLLEQRDSYREKLDHARQRARHEKDHAHQQQLKVQTLQHQKQTLVDAINRYKDEQRKQEERKNALIEERGQGDNPVEELKMQYEEMMQQRLDVEELMKASRSKKETVEAEIREIEQKRQQLEQKANDVRSELEQSRMQYQTIHTRRVGIEEQLAEQNFELESILENLAEGVSIEACQQELEKIQQRITRLGAINLAAIEEYKTQAERKEYLDKQNEDLEKALETLENAIRKIDKETRTRFKETFDKVNAGLAELFPKVFGGGHAYLELTGDDLLDTGVAIMARPPGKKNSTIHLLSGGEKALTAIALVFSIFRLRPAPFCMLDEVDAPLDDANVGRYARLVHAMSEHVQFIYISHNKIAMEMAEQLMGVTMHEPGVSRIVSVNMEEAVELTEH</sequence>
<dbReference type="CDD" id="cd03278">
    <property type="entry name" value="ABC_SMC_barmotin"/>
    <property type="match status" value="2"/>
</dbReference>
<dbReference type="NCBIfam" id="TIGR02168">
    <property type="entry name" value="SMC_prok_B"/>
    <property type="match status" value="1"/>
</dbReference>
<comment type="subunit">
    <text evidence="6">Homodimer.</text>
</comment>
<dbReference type="InterPro" id="IPR003395">
    <property type="entry name" value="RecF/RecN/SMC_N"/>
</dbReference>
<evidence type="ECO:0000256" key="6">
    <source>
        <dbReference type="HAMAP-Rule" id="MF_01894"/>
    </source>
</evidence>
<evidence type="ECO:0000313" key="9">
    <source>
        <dbReference type="EMBL" id="EAT13941.1"/>
    </source>
</evidence>
<dbReference type="RefSeq" id="WP_007017359.1">
    <property type="nucleotide sequence ID" value="NZ_CH724113.1"/>
</dbReference>
<evidence type="ECO:0000256" key="2">
    <source>
        <dbReference type="ARBA" id="ARBA00022741"/>
    </source>
</evidence>
<reference evidence="9 10" key="1">
    <citation type="submission" date="2006-03" db="EMBL/GenBank/DDBJ databases">
        <authorList>
            <person name="Pinhassi J."/>
            <person name="Pedros-Alio C."/>
            <person name="Ferriera S."/>
            <person name="Johnson J."/>
            <person name="Kravitz S."/>
            <person name="Halpern A."/>
            <person name="Remington K."/>
            <person name="Beeson K."/>
            <person name="Tran B."/>
            <person name="Rogers Y.-H."/>
            <person name="Friedman R."/>
            <person name="Venter J.C."/>
        </authorList>
    </citation>
    <scope>NUCLEOTIDE SEQUENCE [LARGE SCALE GENOMIC DNA]</scope>
    <source>
        <strain evidence="9 10">RED65</strain>
    </source>
</reference>
<accession>Q1N5K1</accession>
<protein>
    <recommendedName>
        <fullName evidence="6">Chromosome partition protein Smc</fullName>
    </recommendedName>
</protein>
<feature type="compositionally biased region" description="Low complexity" evidence="7">
    <location>
        <begin position="475"/>
        <end position="490"/>
    </location>
</feature>
<proteinExistence type="inferred from homology"/>